<dbReference type="Proteomes" id="UP001182556">
    <property type="component" value="Unassembled WGS sequence"/>
</dbReference>
<comment type="caution">
    <text evidence="2">The sequence shown here is derived from an EMBL/GenBank/DDBJ whole genome shotgun (WGS) entry which is preliminary data.</text>
</comment>
<keyword evidence="3" id="KW-1185">Reference proteome</keyword>
<reference evidence="2" key="1">
    <citation type="submission" date="2023-02" db="EMBL/GenBank/DDBJ databases">
        <title>Identification and recombinant expression of a fungal hydrolase from Papiliotrema laurentii that hydrolyzes apple cutin and clears colloidal polyester polyurethane.</title>
        <authorList>
            <consortium name="DOE Joint Genome Institute"/>
            <person name="Roman V.A."/>
            <person name="Bojanowski C."/>
            <person name="Crable B.R."/>
            <person name="Wagner D.N."/>
            <person name="Hung C.S."/>
            <person name="Nadeau L.J."/>
            <person name="Schratz L."/>
            <person name="Haridas S."/>
            <person name="Pangilinan J."/>
            <person name="Lipzen A."/>
            <person name="Na H."/>
            <person name="Yan M."/>
            <person name="Ng V."/>
            <person name="Grigoriev I.V."/>
            <person name="Spatafora J.W."/>
            <person name="Barlow D."/>
            <person name="Biffinger J."/>
            <person name="Kelley-Loughnane N."/>
            <person name="Varaljay V.A."/>
            <person name="Crookes-Goodson W.J."/>
        </authorList>
    </citation>
    <scope>NUCLEOTIDE SEQUENCE</scope>
    <source>
        <strain evidence="2">5307AH</strain>
    </source>
</reference>
<name>A0AAD9FTC4_PAPLA</name>
<accession>A0AAD9FTC4</accession>
<feature type="compositionally biased region" description="Polar residues" evidence="1">
    <location>
        <begin position="375"/>
        <end position="388"/>
    </location>
</feature>
<dbReference type="AlphaFoldDB" id="A0AAD9FTC4"/>
<protein>
    <submittedName>
        <fullName evidence="2">Uncharacterized protein</fullName>
    </submittedName>
</protein>
<gene>
    <name evidence="2" type="ORF">DB88DRAFT_471908</name>
</gene>
<evidence type="ECO:0000256" key="1">
    <source>
        <dbReference type="SAM" id="MobiDB-lite"/>
    </source>
</evidence>
<evidence type="ECO:0000313" key="3">
    <source>
        <dbReference type="Proteomes" id="UP001182556"/>
    </source>
</evidence>
<proteinExistence type="predicted"/>
<feature type="compositionally biased region" description="Basic and acidic residues" evidence="1">
    <location>
        <begin position="359"/>
        <end position="368"/>
    </location>
</feature>
<organism evidence="2 3">
    <name type="scientific">Papiliotrema laurentii</name>
    <name type="common">Cryptococcus laurentii</name>
    <dbReference type="NCBI Taxonomy" id="5418"/>
    <lineage>
        <taxon>Eukaryota</taxon>
        <taxon>Fungi</taxon>
        <taxon>Dikarya</taxon>
        <taxon>Basidiomycota</taxon>
        <taxon>Agaricomycotina</taxon>
        <taxon>Tremellomycetes</taxon>
        <taxon>Tremellales</taxon>
        <taxon>Rhynchogastremaceae</taxon>
        <taxon>Papiliotrema</taxon>
    </lineage>
</organism>
<feature type="region of interest" description="Disordered" evidence="1">
    <location>
        <begin position="286"/>
        <end position="308"/>
    </location>
</feature>
<feature type="region of interest" description="Disordered" evidence="1">
    <location>
        <begin position="347"/>
        <end position="410"/>
    </location>
</feature>
<sequence length="410" mass="44970">MSSDLYLNHNFASDDFPPNGVRVKPVWQTLQDSMGYPGACPLKKEFVPSQPEIQTMREVVKQGIQLATEQIEHTTCMSKKGSVPPSIALLARNTEFQYTGFLDRLLETCTNMQDCDKPNEDDYARWLEAGDYWNGADLILSKLQNAIDTHRESLNPGRSAGWEHPGRIFASIRHGTRFGEWGRNNVGRLDEPLKEIEIYKSEFEDGIRQEKRDKDLKHLMYSAATAAASYLAASKLGCPGILGLAAYELARPSQGLIANTTRAGKEFFPDQFNSISNWVARLWGSEQSTSKGSGDRTATQTPSGTNDSALEQACKWSTVPTFDAIATKASSAFHHVRNKLAGLWTSCSNAGNTSSQRADNTRTSREAGSEAETGPLSTTMSAVPTTDGNAPEGTLDDTLPETRFSNAQAD</sequence>
<evidence type="ECO:0000313" key="2">
    <source>
        <dbReference type="EMBL" id="KAK1925936.1"/>
    </source>
</evidence>
<dbReference type="EMBL" id="JAODAN010000003">
    <property type="protein sequence ID" value="KAK1925936.1"/>
    <property type="molecule type" value="Genomic_DNA"/>
</dbReference>
<feature type="compositionally biased region" description="Polar residues" evidence="1">
    <location>
        <begin position="347"/>
        <end position="358"/>
    </location>
</feature>